<keyword evidence="2" id="KW-1185">Reference proteome</keyword>
<name>A0A9D3YGF6_DREPO</name>
<sequence>MPSDYVVESLGTLNVLMPKTVMAANRDPLVCFINVKETFATLKKNTLITMACEVFSYLEGSQEHDVSYSNSGLNVSAESENQLGEMKTSCSQLPTPETDCKSKTSLPEHLKSLYESSITCLNEEQIQKLYAC</sequence>
<evidence type="ECO:0000313" key="1">
    <source>
        <dbReference type="EMBL" id="KAH3698085.1"/>
    </source>
</evidence>
<gene>
    <name evidence="1" type="ORF">DPMN_085602</name>
</gene>
<reference evidence="1" key="1">
    <citation type="journal article" date="2019" name="bioRxiv">
        <title>The Genome of the Zebra Mussel, Dreissena polymorpha: A Resource for Invasive Species Research.</title>
        <authorList>
            <person name="McCartney M.A."/>
            <person name="Auch B."/>
            <person name="Kono T."/>
            <person name="Mallez S."/>
            <person name="Zhang Y."/>
            <person name="Obille A."/>
            <person name="Becker A."/>
            <person name="Abrahante J.E."/>
            <person name="Garbe J."/>
            <person name="Badalamenti J.P."/>
            <person name="Herman A."/>
            <person name="Mangelson H."/>
            <person name="Liachko I."/>
            <person name="Sullivan S."/>
            <person name="Sone E.D."/>
            <person name="Koren S."/>
            <person name="Silverstein K.A.T."/>
            <person name="Beckman K.B."/>
            <person name="Gohl D.M."/>
        </authorList>
    </citation>
    <scope>NUCLEOTIDE SEQUENCE</scope>
    <source>
        <strain evidence="1">Duluth1</strain>
        <tissue evidence="1">Whole animal</tissue>
    </source>
</reference>
<protein>
    <submittedName>
        <fullName evidence="1">Uncharacterized protein</fullName>
    </submittedName>
</protein>
<evidence type="ECO:0000313" key="2">
    <source>
        <dbReference type="Proteomes" id="UP000828390"/>
    </source>
</evidence>
<dbReference type="AlphaFoldDB" id="A0A9D3YGF6"/>
<reference evidence="1" key="2">
    <citation type="submission" date="2020-11" db="EMBL/GenBank/DDBJ databases">
        <authorList>
            <person name="McCartney M.A."/>
            <person name="Auch B."/>
            <person name="Kono T."/>
            <person name="Mallez S."/>
            <person name="Becker A."/>
            <person name="Gohl D.M."/>
            <person name="Silverstein K.A.T."/>
            <person name="Koren S."/>
            <person name="Bechman K.B."/>
            <person name="Herman A."/>
            <person name="Abrahante J.E."/>
            <person name="Garbe J."/>
        </authorList>
    </citation>
    <scope>NUCLEOTIDE SEQUENCE</scope>
    <source>
        <strain evidence="1">Duluth1</strain>
        <tissue evidence="1">Whole animal</tissue>
    </source>
</reference>
<dbReference type="EMBL" id="JAIWYP010000016">
    <property type="protein sequence ID" value="KAH3698085.1"/>
    <property type="molecule type" value="Genomic_DNA"/>
</dbReference>
<proteinExistence type="predicted"/>
<accession>A0A9D3YGF6</accession>
<dbReference type="Proteomes" id="UP000828390">
    <property type="component" value="Unassembled WGS sequence"/>
</dbReference>
<organism evidence="1 2">
    <name type="scientific">Dreissena polymorpha</name>
    <name type="common">Zebra mussel</name>
    <name type="synonym">Mytilus polymorpha</name>
    <dbReference type="NCBI Taxonomy" id="45954"/>
    <lineage>
        <taxon>Eukaryota</taxon>
        <taxon>Metazoa</taxon>
        <taxon>Spiralia</taxon>
        <taxon>Lophotrochozoa</taxon>
        <taxon>Mollusca</taxon>
        <taxon>Bivalvia</taxon>
        <taxon>Autobranchia</taxon>
        <taxon>Heteroconchia</taxon>
        <taxon>Euheterodonta</taxon>
        <taxon>Imparidentia</taxon>
        <taxon>Neoheterodontei</taxon>
        <taxon>Myida</taxon>
        <taxon>Dreissenoidea</taxon>
        <taxon>Dreissenidae</taxon>
        <taxon>Dreissena</taxon>
    </lineage>
</organism>
<comment type="caution">
    <text evidence="1">The sequence shown here is derived from an EMBL/GenBank/DDBJ whole genome shotgun (WGS) entry which is preliminary data.</text>
</comment>